<keyword evidence="3" id="KW-0479">Metal-binding</keyword>
<keyword evidence="12" id="KW-1185">Reference proteome</keyword>
<dbReference type="Pfam" id="PF06508">
    <property type="entry name" value="QueC"/>
    <property type="match status" value="1"/>
</dbReference>
<feature type="non-terminal residue" evidence="11">
    <location>
        <position position="1"/>
    </location>
</feature>
<keyword evidence="6" id="KW-0862">Zinc</keyword>
<gene>
    <name evidence="11" type="ORF">G113_18222</name>
</gene>
<evidence type="ECO:0000313" key="12">
    <source>
        <dbReference type="Proteomes" id="UP000013526"/>
    </source>
</evidence>
<keyword evidence="5" id="KW-0671">Queuosine biosynthesis</keyword>
<evidence type="ECO:0000256" key="8">
    <source>
        <dbReference type="ARBA" id="ARBA00037993"/>
    </source>
</evidence>
<organism evidence="11 12">
    <name type="scientific">Aeromonas molluscorum 848</name>
    <dbReference type="NCBI Taxonomy" id="1268236"/>
    <lineage>
        <taxon>Bacteria</taxon>
        <taxon>Pseudomonadati</taxon>
        <taxon>Pseudomonadota</taxon>
        <taxon>Gammaproteobacteria</taxon>
        <taxon>Aeromonadales</taxon>
        <taxon>Aeromonadaceae</taxon>
        <taxon>Aeromonas</taxon>
    </lineage>
</organism>
<dbReference type="PATRIC" id="fig|1268236.3.peg.3545"/>
<evidence type="ECO:0000256" key="5">
    <source>
        <dbReference type="ARBA" id="ARBA00022785"/>
    </source>
</evidence>
<evidence type="ECO:0000256" key="1">
    <source>
        <dbReference type="ARBA" id="ARBA00005061"/>
    </source>
</evidence>
<dbReference type="PANTHER" id="PTHR42914">
    <property type="entry name" value="7-CYANO-7-DEAZAGUANINE SYNTHASE"/>
    <property type="match status" value="1"/>
</dbReference>
<dbReference type="GO" id="GO:0005524">
    <property type="term" value="F:ATP binding"/>
    <property type="evidence" value="ECO:0007669"/>
    <property type="project" value="UniProtKB-KW"/>
</dbReference>
<protein>
    <recommendedName>
        <fullName evidence="9">7-cyano-7-deazaguanine synthase</fullName>
        <ecNumber evidence="9">6.3.4.20</ecNumber>
    </recommendedName>
</protein>
<dbReference type="EC" id="6.3.4.20" evidence="9"/>
<comment type="pathway">
    <text evidence="1">Purine metabolism; 7-cyano-7-deazaguanine biosynthesis.</text>
</comment>
<dbReference type="Gene3D" id="3.40.50.620">
    <property type="entry name" value="HUPs"/>
    <property type="match status" value="1"/>
</dbReference>
<dbReference type="GO" id="GO:0016874">
    <property type="term" value="F:ligase activity"/>
    <property type="evidence" value="ECO:0007669"/>
    <property type="project" value="UniProtKB-KW"/>
</dbReference>
<evidence type="ECO:0000256" key="4">
    <source>
        <dbReference type="ARBA" id="ARBA00022741"/>
    </source>
</evidence>
<dbReference type="GO" id="GO:0046872">
    <property type="term" value="F:metal ion binding"/>
    <property type="evidence" value="ECO:0007669"/>
    <property type="project" value="UniProtKB-KW"/>
</dbReference>
<keyword evidence="4" id="KW-0547">Nucleotide-binding</keyword>
<dbReference type="EMBL" id="AQGQ01000180">
    <property type="protein sequence ID" value="EOD53705.1"/>
    <property type="molecule type" value="Genomic_DNA"/>
</dbReference>
<dbReference type="InterPro" id="IPR018317">
    <property type="entry name" value="QueC"/>
</dbReference>
<dbReference type="AlphaFoldDB" id="R1GPR5"/>
<comment type="catalytic activity">
    <reaction evidence="10">
        <text>7-carboxy-7-carbaguanine + NH4(+) + 2 ATP = 7-cyano-7-carbaguanine + 2 AMP + 2 diphosphate + 2 H(+)</text>
        <dbReference type="Rhea" id="RHEA:27982"/>
        <dbReference type="ChEBI" id="CHEBI:15378"/>
        <dbReference type="ChEBI" id="CHEBI:28938"/>
        <dbReference type="ChEBI" id="CHEBI:30616"/>
        <dbReference type="ChEBI" id="CHEBI:33019"/>
        <dbReference type="ChEBI" id="CHEBI:45075"/>
        <dbReference type="ChEBI" id="CHEBI:61036"/>
        <dbReference type="ChEBI" id="CHEBI:456215"/>
        <dbReference type="EC" id="6.3.4.20"/>
    </reaction>
</comment>
<evidence type="ECO:0000256" key="9">
    <source>
        <dbReference type="ARBA" id="ARBA00039149"/>
    </source>
</evidence>
<evidence type="ECO:0000256" key="7">
    <source>
        <dbReference type="ARBA" id="ARBA00022840"/>
    </source>
</evidence>
<dbReference type="SUPFAM" id="SSF52402">
    <property type="entry name" value="Adenine nucleotide alpha hydrolases-like"/>
    <property type="match status" value="1"/>
</dbReference>
<proteinExistence type="inferred from homology"/>
<evidence type="ECO:0000256" key="2">
    <source>
        <dbReference type="ARBA" id="ARBA00022598"/>
    </source>
</evidence>
<evidence type="ECO:0000256" key="6">
    <source>
        <dbReference type="ARBA" id="ARBA00022833"/>
    </source>
</evidence>
<evidence type="ECO:0000256" key="10">
    <source>
        <dbReference type="ARBA" id="ARBA00047890"/>
    </source>
</evidence>
<reference evidence="11 12" key="1">
    <citation type="journal article" date="2013" name="Genome Announc.">
        <title>Draft Genome Sequence of Aeromonas molluscorum Strain 848TT, Isolated from Bivalve Molluscs.</title>
        <authorList>
            <person name="Spataro N."/>
            <person name="Farfan M."/>
            <person name="Albarral V."/>
            <person name="Sanglas A."/>
            <person name="Loren J.G."/>
            <person name="Fuste M.C."/>
            <person name="Bosch E."/>
        </authorList>
    </citation>
    <scope>NUCLEOTIDE SEQUENCE [LARGE SCALE GENOMIC DNA]</scope>
    <source>
        <strain evidence="11 12">848</strain>
    </source>
</reference>
<name>R1GPR5_9GAMM</name>
<comment type="caution">
    <text evidence="11">The sequence shown here is derived from an EMBL/GenBank/DDBJ whole genome shotgun (WGS) entry which is preliminary data.</text>
</comment>
<dbReference type="InterPro" id="IPR014729">
    <property type="entry name" value="Rossmann-like_a/b/a_fold"/>
</dbReference>
<accession>R1GPR5</accession>
<comment type="similarity">
    <text evidence="8">Belongs to the QueC family.</text>
</comment>
<sequence>AVALGLDRGLRFETPLMWLDKAETWALADTFGQLNLVREQTLTCYNGLIGDGCGTCPACILRRRGLDQYLADRVGVNLRLQHKQGR</sequence>
<evidence type="ECO:0000256" key="3">
    <source>
        <dbReference type="ARBA" id="ARBA00022723"/>
    </source>
</evidence>
<dbReference type="RefSeq" id="WP_005907983.1">
    <property type="nucleotide sequence ID" value="NZ_AQGQ01000180.1"/>
</dbReference>
<dbReference type="GO" id="GO:0008616">
    <property type="term" value="P:tRNA queuosine(34) biosynthetic process"/>
    <property type="evidence" value="ECO:0007669"/>
    <property type="project" value="UniProtKB-KW"/>
</dbReference>
<keyword evidence="7" id="KW-0067">ATP-binding</keyword>
<dbReference type="Proteomes" id="UP000013526">
    <property type="component" value="Unassembled WGS sequence"/>
</dbReference>
<dbReference type="PANTHER" id="PTHR42914:SF1">
    <property type="entry name" value="7-CYANO-7-DEAZAGUANINE SYNTHASE"/>
    <property type="match status" value="1"/>
</dbReference>
<keyword evidence="2" id="KW-0436">Ligase</keyword>
<evidence type="ECO:0000313" key="11">
    <source>
        <dbReference type="EMBL" id="EOD53705.1"/>
    </source>
</evidence>